<evidence type="ECO:0000313" key="2">
    <source>
        <dbReference type="Proteomes" id="UP000291933"/>
    </source>
</evidence>
<dbReference type="EMBL" id="SDMR01000008">
    <property type="protein sequence ID" value="TBT94985.1"/>
    <property type="molecule type" value="Genomic_DNA"/>
</dbReference>
<name>A0A4Q9KL99_PROTD</name>
<sequence length="64" mass="7224">MARPLKSNPCDETCEWVATKKVRDGERVFECLGCDSEWTRSSNFTPKEADGTVSDEVLAELRQT</sequence>
<reference evidence="1 2" key="1">
    <citation type="submission" date="2019-01" db="EMBL/GenBank/DDBJ databases">
        <title>Lactibacter flavus gen. nov., sp. nov., a novel bacterium of the family Propionibacteriaceae isolated from raw milk and dairy products.</title>
        <authorList>
            <person name="Huptas C."/>
            <person name="Wenning M."/>
            <person name="Breitenwieser F."/>
            <person name="Doll E."/>
            <person name="Von Neubeck M."/>
            <person name="Busse H.-J."/>
            <person name="Scherer S."/>
        </authorList>
    </citation>
    <scope>NUCLEOTIDE SEQUENCE [LARGE SCALE GENOMIC DNA]</scope>
    <source>
        <strain evidence="1 2">DSM 22130</strain>
    </source>
</reference>
<gene>
    <name evidence="1" type="ORF">ET996_08220</name>
</gene>
<dbReference type="Proteomes" id="UP000291933">
    <property type="component" value="Unassembled WGS sequence"/>
</dbReference>
<proteinExistence type="predicted"/>
<accession>A0A4Q9KL99</accession>
<organism evidence="1 2">
    <name type="scientific">Propioniciclava tarda</name>
    <dbReference type="NCBI Taxonomy" id="433330"/>
    <lineage>
        <taxon>Bacteria</taxon>
        <taxon>Bacillati</taxon>
        <taxon>Actinomycetota</taxon>
        <taxon>Actinomycetes</taxon>
        <taxon>Propionibacteriales</taxon>
        <taxon>Propionibacteriaceae</taxon>
        <taxon>Propioniciclava</taxon>
    </lineage>
</organism>
<keyword evidence="2" id="KW-1185">Reference proteome</keyword>
<comment type="caution">
    <text evidence="1">The sequence shown here is derived from an EMBL/GenBank/DDBJ whole genome shotgun (WGS) entry which is preliminary data.</text>
</comment>
<dbReference type="OrthoDB" id="4774239at2"/>
<protein>
    <submittedName>
        <fullName evidence="1">Uncharacterized protein</fullName>
    </submittedName>
</protein>
<dbReference type="AlphaFoldDB" id="A0A4Q9KL99"/>
<evidence type="ECO:0000313" key="1">
    <source>
        <dbReference type="EMBL" id="TBT94985.1"/>
    </source>
</evidence>
<dbReference type="RefSeq" id="WP_131172074.1">
    <property type="nucleotide sequence ID" value="NZ_FXTL01000007.1"/>
</dbReference>